<name>G0V9I3_NAUCA</name>
<dbReference type="InterPro" id="IPR004015">
    <property type="entry name" value="SKI-int_prot_SKIP_SNW-dom"/>
</dbReference>
<dbReference type="FunCoup" id="G0V9I3">
    <property type="interactions" value="1063"/>
</dbReference>
<accession>G0V9I3</accession>
<evidence type="ECO:0000313" key="7">
    <source>
        <dbReference type="Proteomes" id="UP000001640"/>
    </source>
</evidence>
<dbReference type="AlphaFoldDB" id="G0V9I3"/>
<evidence type="ECO:0000256" key="3">
    <source>
        <dbReference type="RuleBase" id="RU367140"/>
    </source>
</evidence>
<evidence type="ECO:0000256" key="1">
    <source>
        <dbReference type="ARBA" id="ARBA00010197"/>
    </source>
</evidence>
<comment type="similarity">
    <text evidence="1 3">Belongs to the SNW family.</text>
</comment>
<dbReference type="GO" id="GO:0071014">
    <property type="term" value="C:post-mRNA release spliceosomal complex"/>
    <property type="evidence" value="ECO:0007669"/>
    <property type="project" value="EnsemblFungi"/>
</dbReference>
<keyword evidence="3" id="KW-0747">Spliceosome</keyword>
<comment type="subcellular location">
    <subcellularLocation>
        <location evidence="3">Nucleus</location>
    </subcellularLocation>
</comment>
<keyword evidence="3" id="KW-0507">mRNA processing</keyword>
<dbReference type="GO" id="GO:0071006">
    <property type="term" value="C:U2-type catalytic step 1 spliceosome"/>
    <property type="evidence" value="ECO:0007669"/>
    <property type="project" value="EnsemblFungi"/>
</dbReference>
<dbReference type="eggNOG" id="KOG2441">
    <property type="taxonomic scope" value="Eukaryota"/>
</dbReference>
<feature type="region of interest" description="Disordered" evidence="4">
    <location>
        <begin position="1"/>
        <end position="22"/>
    </location>
</feature>
<gene>
    <name evidence="6" type="primary">NCAS0B05150</name>
    <name evidence="6" type="ordered locus">NCAS_0B05150</name>
</gene>
<dbReference type="GeneID" id="96902157"/>
<evidence type="ECO:0000259" key="5">
    <source>
        <dbReference type="Pfam" id="PF02731"/>
    </source>
</evidence>
<dbReference type="Pfam" id="PF02731">
    <property type="entry name" value="SKIP_SNW"/>
    <property type="match status" value="1"/>
</dbReference>
<dbReference type="InParanoid" id="G0V9I3"/>
<dbReference type="GO" id="GO:0000974">
    <property type="term" value="C:Prp19 complex"/>
    <property type="evidence" value="ECO:0007669"/>
    <property type="project" value="EnsemblFungi"/>
</dbReference>
<evidence type="ECO:0000313" key="6">
    <source>
        <dbReference type="EMBL" id="CCC68599.1"/>
    </source>
</evidence>
<dbReference type="KEGG" id="ncs:NCAS_0B05150"/>
<organism evidence="6 7">
    <name type="scientific">Naumovozyma castellii</name>
    <name type="common">Yeast</name>
    <name type="synonym">Saccharomyces castellii</name>
    <dbReference type="NCBI Taxonomy" id="27288"/>
    <lineage>
        <taxon>Eukaryota</taxon>
        <taxon>Fungi</taxon>
        <taxon>Dikarya</taxon>
        <taxon>Ascomycota</taxon>
        <taxon>Saccharomycotina</taxon>
        <taxon>Saccharomycetes</taxon>
        <taxon>Saccharomycetales</taxon>
        <taxon>Saccharomycetaceae</taxon>
        <taxon>Naumovozyma</taxon>
    </lineage>
</organism>
<reference key="2">
    <citation type="submission" date="2011-08" db="EMBL/GenBank/DDBJ databases">
        <title>Genome sequence of Naumovozyma castellii.</title>
        <authorList>
            <person name="Gordon J.L."/>
            <person name="Armisen D."/>
            <person name="Proux-Wera E."/>
            <person name="OhEigeartaigh S.S."/>
            <person name="Byrne K.P."/>
            <person name="Wolfe K.H."/>
        </authorList>
    </citation>
    <scope>NUCLEOTIDE SEQUENCE</scope>
    <source>
        <strain>Type strain:CBS 4309</strain>
    </source>
</reference>
<sequence length="399" mass="45013">MSFSSLLPPPQHSKDKDPEDKDLEAISAARSLIKPLLSGLQQRDDDPIATMLDAMPASKISFQDFIPLRQRNFKLEIPMPSQEEINETRNRTKEVFDKLLQKQISSHSSTAVHNKPSSSVITRDDNRRLEIVERKQDPLQPTRNKFKKTVAPVATEDVEVPIFHQVEEKKLTKEERAKWNIPSAVSNWKNPNGYTVSLEKRLQMDGRFSGSSSGQVTNINDKHMELSDALEKVDKEARRELAQRALQRRHAAEQEANNRQVKLEALKDKIRGTGNKVSKKSTVDRLKKLAYSRGEDISDKVALAAVNSSKQPDLDYDSRLFTKGGRSKKSESQVYDNPLFVQQDTDNIYRAKAARPDDNAVEATVEASVRRGPVEFTRATTEDSKTGNSSADSYGLKKQ</sequence>
<evidence type="ECO:0000256" key="4">
    <source>
        <dbReference type="SAM" id="MobiDB-lite"/>
    </source>
</evidence>
<dbReference type="OMA" id="EDQVYDN"/>
<comment type="function">
    <text evidence="3">Involved in pre-mRNA splicing.</text>
</comment>
<dbReference type="PANTHER" id="PTHR12096">
    <property type="entry name" value="NUCLEAR PROTEIN SKIP-RELATED"/>
    <property type="match status" value="1"/>
</dbReference>
<feature type="domain" description="SKI-interacting protein SKIP SNW" evidence="5">
    <location>
        <begin position="112"/>
        <end position="271"/>
    </location>
</feature>
<dbReference type="InterPro" id="IPR017862">
    <property type="entry name" value="SKI-int_prot_SKIP"/>
</dbReference>
<comment type="subunit">
    <text evidence="3">Associated with the spliceosome.</text>
</comment>
<evidence type="ECO:0000256" key="2">
    <source>
        <dbReference type="ARBA" id="ARBA00022160"/>
    </source>
</evidence>
<reference evidence="6 7" key="1">
    <citation type="journal article" date="2011" name="Proc. Natl. Acad. Sci. U.S.A.">
        <title>Evolutionary erosion of yeast sex chromosomes by mating-type switching accidents.</title>
        <authorList>
            <person name="Gordon J.L."/>
            <person name="Armisen D."/>
            <person name="Proux-Wera E."/>
            <person name="Oheigeartaigh S.S."/>
            <person name="Byrne K.P."/>
            <person name="Wolfe K.H."/>
        </authorList>
    </citation>
    <scope>NUCLEOTIDE SEQUENCE [LARGE SCALE GENOMIC DNA]</scope>
    <source>
        <strain evidence="7">ATCC 76901 / BCRC 22586 / CBS 4309 / NBRC 1992 / NRRL Y-12630</strain>
    </source>
</reference>
<dbReference type="STRING" id="1064592.G0V9I3"/>
<dbReference type="OrthoDB" id="666364at2759"/>
<dbReference type="GO" id="GO:0000350">
    <property type="term" value="P:generation of catalytic spliceosome for second transesterification step"/>
    <property type="evidence" value="ECO:0007669"/>
    <property type="project" value="EnsemblFungi"/>
</dbReference>
<protein>
    <recommendedName>
        <fullName evidence="2 3">Pre-mRNA-processing protein 45</fullName>
    </recommendedName>
</protein>
<keyword evidence="7" id="KW-1185">Reference proteome</keyword>
<dbReference type="Proteomes" id="UP000001640">
    <property type="component" value="Chromosome 2"/>
</dbReference>
<keyword evidence="3" id="KW-0508">mRNA splicing</keyword>
<dbReference type="EMBL" id="HE576753">
    <property type="protein sequence ID" value="CCC68599.1"/>
    <property type="molecule type" value="Genomic_DNA"/>
</dbReference>
<dbReference type="RefSeq" id="XP_003674971.1">
    <property type="nucleotide sequence ID" value="XM_003674923.1"/>
</dbReference>
<dbReference type="GO" id="GO:0071007">
    <property type="term" value="C:U2-type catalytic step 2 spliceosome"/>
    <property type="evidence" value="ECO:0007669"/>
    <property type="project" value="EnsemblFungi"/>
</dbReference>
<dbReference type="HOGENOM" id="CLU_006601_3_1_1"/>
<feature type="region of interest" description="Disordered" evidence="4">
    <location>
        <begin position="355"/>
        <end position="399"/>
    </location>
</feature>
<keyword evidence="3" id="KW-0539">Nucleus</keyword>
<proteinExistence type="inferred from homology"/>